<dbReference type="Gene3D" id="2.170.270.10">
    <property type="entry name" value="SET domain"/>
    <property type="match status" value="1"/>
</dbReference>
<comment type="caution">
    <text evidence="2">The sequence shown here is derived from an EMBL/GenBank/DDBJ whole genome shotgun (WGS) entry which is preliminary data.</text>
</comment>
<evidence type="ECO:0000313" key="2">
    <source>
        <dbReference type="EMBL" id="MBC9794437.1"/>
    </source>
</evidence>
<feature type="domain" description="SET" evidence="1">
    <location>
        <begin position="4"/>
        <end position="112"/>
    </location>
</feature>
<dbReference type="AlphaFoldDB" id="A0A926PZU6"/>
<dbReference type="RefSeq" id="WP_187963592.1">
    <property type="nucleotide sequence ID" value="NZ_JACVDC010000001.1"/>
</dbReference>
<dbReference type="SUPFAM" id="SSF82199">
    <property type="entry name" value="SET domain"/>
    <property type="match status" value="1"/>
</dbReference>
<reference evidence="2 3" key="1">
    <citation type="submission" date="2020-09" db="EMBL/GenBank/DDBJ databases">
        <title>Sinomicrobium weinanense sp. nov., a halophilic bacteria isolated from saline-alkali soil.</title>
        <authorList>
            <person name="Wu P."/>
            <person name="Ren H."/>
            <person name="Mei Y."/>
            <person name="Liang Y."/>
            <person name="Chen Z."/>
        </authorList>
    </citation>
    <scope>NUCLEOTIDE SEQUENCE [LARGE SCALE GENOMIC DNA]</scope>
    <source>
        <strain evidence="2 3">FJxs</strain>
    </source>
</reference>
<dbReference type="InterPro" id="IPR001214">
    <property type="entry name" value="SET_dom"/>
</dbReference>
<dbReference type="PROSITE" id="PS50280">
    <property type="entry name" value="SET"/>
    <property type="match status" value="1"/>
</dbReference>
<evidence type="ECO:0000313" key="3">
    <source>
        <dbReference type="Proteomes" id="UP000653730"/>
    </source>
</evidence>
<dbReference type="InterPro" id="IPR046341">
    <property type="entry name" value="SET_dom_sf"/>
</dbReference>
<name>A0A926PZU6_9FLAO</name>
<keyword evidence="3" id="KW-1185">Reference proteome</keyword>
<sequence length="197" mass="23203">MIHPHTELQFISDEMGYGVVATQLIPKGTITWVQDKLDIVLTSGQIEEMSDFYKDILDIYTFRNNKGDYVLCWDHAKYVNHSFKSNCLTTPYDFEIAIRDIYPREQLTDDYGYLNVSRPFRAVYEGTRRRVVYPDDLLRYHKKWDHFISEAFARIPDVEQPLEEILPEETLKKIRNIHKGKEKLESILSCYFPAAGK</sequence>
<dbReference type="EMBL" id="JACVDC010000001">
    <property type="protein sequence ID" value="MBC9794437.1"/>
    <property type="molecule type" value="Genomic_DNA"/>
</dbReference>
<accession>A0A926PZU6</accession>
<organism evidence="2 3">
    <name type="scientific">Sinomicrobium weinanense</name>
    <dbReference type="NCBI Taxonomy" id="2842200"/>
    <lineage>
        <taxon>Bacteria</taxon>
        <taxon>Pseudomonadati</taxon>
        <taxon>Bacteroidota</taxon>
        <taxon>Flavobacteriia</taxon>
        <taxon>Flavobacteriales</taxon>
        <taxon>Flavobacteriaceae</taxon>
        <taxon>Sinomicrobium</taxon>
    </lineage>
</organism>
<gene>
    <name evidence="2" type="ORF">IBL28_00540</name>
</gene>
<evidence type="ECO:0000259" key="1">
    <source>
        <dbReference type="PROSITE" id="PS50280"/>
    </source>
</evidence>
<dbReference type="Pfam" id="PF00856">
    <property type="entry name" value="SET"/>
    <property type="match status" value="1"/>
</dbReference>
<proteinExistence type="predicted"/>
<dbReference type="Proteomes" id="UP000653730">
    <property type="component" value="Unassembled WGS sequence"/>
</dbReference>
<dbReference type="CDD" id="cd08161">
    <property type="entry name" value="SET"/>
    <property type="match status" value="1"/>
</dbReference>
<protein>
    <submittedName>
        <fullName evidence="2">SET domain-containing protein</fullName>
    </submittedName>
</protein>